<feature type="non-terminal residue" evidence="2">
    <location>
        <position position="171"/>
    </location>
</feature>
<dbReference type="AlphaFoldDB" id="X1BM22"/>
<feature type="domain" description="4Fe-4S ferredoxin-type" evidence="1">
    <location>
        <begin position="3"/>
        <end position="37"/>
    </location>
</feature>
<name>X1BM22_9ZZZZ</name>
<dbReference type="Pfam" id="PF00037">
    <property type="entry name" value="Fer4"/>
    <property type="match status" value="1"/>
</dbReference>
<dbReference type="PANTHER" id="PTHR19248">
    <property type="entry name" value="ATP-BINDING TRANSPORT PROTEIN-RELATED"/>
    <property type="match status" value="1"/>
</dbReference>
<dbReference type="Pfam" id="PF00005">
    <property type="entry name" value="ABC_tran"/>
    <property type="match status" value="1"/>
</dbReference>
<dbReference type="PROSITE" id="PS00198">
    <property type="entry name" value="4FE4S_FER_1"/>
    <property type="match status" value="1"/>
</dbReference>
<dbReference type="InterPro" id="IPR013283">
    <property type="entry name" value="RLI1"/>
</dbReference>
<organism evidence="2">
    <name type="scientific">marine sediment metagenome</name>
    <dbReference type="NCBI Taxonomy" id="412755"/>
    <lineage>
        <taxon>unclassified sequences</taxon>
        <taxon>metagenomes</taxon>
        <taxon>ecological metagenomes</taxon>
    </lineage>
</organism>
<dbReference type="GO" id="GO:0005524">
    <property type="term" value="F:ATP binding"/>
    <property type="evidence" value="ECO:0007669"/>
    <property type="project" value="InterPro"/>
</dbReference>
<dbReference type="InterPro" id="IPR017900">
    <property type="entry name" value="4Fe4S_Fe_S_CS"/>
</dbReference>
<dbReference type="Gene3D" id="3.40.50.300">
    <property type="entry name" value="P-loop containing nucleotide triphosphate hydrolases"/>
    <property type="match status" value="1"/>
</dbReference>
<comment type="caution">
    <text evidence="2">The sequence shown here is derived from an EMBL/GenBank/DDBJ whole genome shotgun (WGS) entry which is preliminary data.</text>
</comment>
<evidence type="ECO:0000259" key="1">
    <source>
        <dbReference type="PROSITE" id="PS51379"/>
    </source>
</evidence>
<evidence type="ECO:0000313" key="2">
    <source>
        <dbReference type="EMBL" id="GAG96959.1"/>
    </source>
</evidence>
<dbReference type="EMBL" id="BART01023806">
    <property type="protein sequence ID" value="GAG96959.1"/>
    <property type="molecule type" value="Genomic_DNA"/>
</dbReference>
<dbReference type="GO" id="GO:0016887">
    <property type="term" value="F:ATP hydrolysis activity"/>
    <property type="evidence" value="ECO:0007669"/>
    <property type="project" value="InterPro"/>
</dbReference>
<sequence length="171" mass="19141">MKKVYLVDYDSCNIRFCGRQCIKKCPITLSNATLKPNKKKQEVPIWVQKSTNQIKINSESCLKCGVCANVCPPKAIYVKGILEEPTELVPTHKYPRVGQTEGFRLYNLPTLISGKVSGLCGPNGIGKTTVLNIISGKLKPNFGNSNLKSNQIQWKDVIKKVKESEMRNHFT</sequence>
<dbReference type="InterPro" id="IPR017896">
    <property type="entry name" value="4Fe4S_Fe-S-bd"/>
</dbReference>
<dbReference type="InterPro" id="IPR027417">
    <property type="entry name" value="P-loop_NTPase"/>
</dbReference>
<dbReference type="PROSITE" id="PS51379">
    <property type="entry name" value="4FE4S_FER_2"/>
    <property type="match status" value="2"/>
</dbReference>
<dbReference type="SUPFAM" id="SSF52540">
    <property type="entry name" value="P-loop containing nucleoside triphosphate hydrolases"/>
    <property type="match status" value="1"/>
</dbReference>
<accession>X1BM22</accession>
<dbReference type="InterPro" id="IPR003439">
    <property type="entry name" value="ABC_transporter-like_ATP-bd"/>
</dbReference>
<dbReference type="PRINTS" id="PR01868">
    <property type="entry name" value="ABCEFAMILY"/>
</dbReference>
<proteinExistence type="predicted"/>
<dbReference type="SUPFAM" id="SSF54862">
    <property type="entry name" value="4Fe-4S ferredoxins"/>
    <property type="match status" value="1"/>
</dbReference>
<feature type="domain" description="4Fe-4S ferredoxin-type" evidence="1">
    <location>
        <begin position="52"/>
        <end position="81"/>
    </location>
</feature>
<reference evidence="2" key="1">
    <citation type="journal article" date="2014" name="Front. Microbiol.">
        <title>High frequency of phylogenetically diverse reductive dehalogenase-homologous genes in deep subseafloor sedimentary metagenomes.</title>
        <authorList>
            <person name="Kawai M."/>
            <person name="Futagami T."/>
            <person name="Toyoda A."/>
            <person name="Takaki Y."/>
            <person name="Nishi S."/>
            <person name="Hori S."/>
            <person name="Arai W."/>
            <person name="Tsubouchi T."/>
            <person name="Morono Y."/>
            <person name="Uchiyama I."/>
            <person name="Ito T."/>
            <person name="Fujiyama A."/>
            <person name="Inagaki F."/>
            <person name="Takami H."/>
        </authorList>
    </citation>
    <scope>NUCLEOTIDE SEQUENCE</scope>
    <source>
        <strain evidence="2">Expedition CK06-06</strain>
    </source>
</reference>
<gene>
    <name evidence="2" type="ORF">S01H4_43195</name>
</gene>
<protein>
    <recommendedName>
        <fullName evidence="1">4Fe-4S ferredoxin-type domain-containing protein</fullName>
    </recommendedName>
</protein>